<evidence type="ECO:0000313" key="3">
    <source>
        <dbReference type="Proteomes" id="UP000019812"/>
    </source>
</evidence>
<dbReference type="STRING" id="1457154.CAPSK01_001759"/>
<dbReference type="EMBL" id="JDSS02000019">
    <property type="protein sequence ID" value="KFB68904.1"/>
    <property type="molecule type" value="Genomic_DNA"/>
</dbReference>
<evidence type="ECO:0000256" key="1">
    <source>
        <dbReference type="SAM" id="MobiDB-lite"/>
    </source>
</evidence>
<dbReference type="AlphaFoldDB" id="A0A084Y2G0"/>
<accession>A0A084Y2G0</accession>
<name>A0A084Y2G0_9PROT</name>
<protein>
    <submittedName>
        <fullName evidence="2">Uncharacterized protein</fullName>
    </submittedName>
</protein>
<dbReference type="Proteomes" id="UP000019812">
    <property type="component" value="Unassembled WGS sequence"/>
</dbReference>
<dbReference type="RefSeq" id="WP_034924752.1">
    <property type="nucleotide sequence ID" value="NZ_JDSS02000019.1"/>
</dbReference>
<organism evidence="2 3">
    <name type="scientific">Candidatus Accumulibacter vicinus</name>
    <dbReference type="NCBI Taxonomy" id="2954382"/>
    <lineage>
        <taxon>Bacteria</taxon>
        <taxon>Pseudomonadati</taxon>
        <taxon>Pseudomonadota</taxon>
        <taxon>Betaproteobacteria</taxon>
        <taxon>Candidatus Accumulibacter</taxon>
    </lineage>
</organism>
<feature type="region of interest" description="Disordered" evidence="1">
    <location>
        <begin position="65"/>
        <end position="89"/>
    </location>
</feature>
<evidence type="ECO:0000313" key="2">
    <source>
        <dbReference type="EMBL" id="KFB68904.1"/>
    </source>
</evidence>
<sequence>MGWTKKSPTKPGFYYWQGGRLIGDQVAFVQVSAYKNQELFLLAQEMCIGGYKNAPADAPAKEWGGIWAGPLPQPRDVNTPSNAGLGPLLDSEEDPARLWAEIHLLRAAVQGPDGYATWQDAATAERVRRVKAEKAHLANEAVPSVAADVWPNEQSR</sequence>
<reference evidence="2 3" key="1">
    <citation type="submission" date="2014-07" db="EMBL/GenBank/DDBJ databases">
        <title>Expanding our view of genomic diversity in Candidatus Accumulibacter clades.</title>
        <authorList>
            <person name="Skennerton C.T."/>
            <person name="Barr J.J."/>
            <person name="Slater F.R."/>
            <person name="Bond P.L."/>
            <person name="Tyson G.W."/>
        </authorList>
    </citation>
    <scope>NUCLEOTIDE SEQUENCE [LARGE SCALE GENOMIC DNA]</scope>
    <source>
        <strain evidence="3">SK-01</strain>
    </source>
</reference>
<comment type="caution">
    <text evidence="2">The sequence shown here is derived from an EMBL/GenBank/DDBJ whole genome shotgun (WGS) entry which is preliminary data.</text>
</comment>
<proteinExistence type="predicted"/>
<gene>
    <name evidence="2" type="ORF">CAPSK01_001759</name>
</gene>